<dbReference type="Pfam" id="PF04542">
    <property type="entry name" value="Sigma70_r2"/>
    <property type="match status" value="1"/>
</dbReference>
<dbReference type="Pfam" id="PF08281">
    <property type="entry name" value="Sigma70_r4_2"/>
    <property type="match status" value="1"/>
</dbReference>
<reference evidence="9 10" key="1">
    <citation type="submission" date="2023-06" db="EMBL/GenBank/DDBJ databases">
        <title>Actinomycetospora Odt1-22.</title>
        <authorList>
            <person name="Supong K."/>
        </authorList>
    </citation>
    <scope>NUCLEOTIDE SEQUENCE [LARGE SCALE GENOMIC DNA]</scope>
    <source>
        <strain evidence="9 10">Odt1-22</strain>
    </source>
</reference>
<keyword evidence="3" id="KW-0731">Sigma factor</keyword>
<dbReference type="InterPro" id="IPR007627">
    <property type="entry name" value="RNA_pol_sigma70_r2"/>
</dbReference>
<name>A0ABT7M2I1_9PSEU</name>
<dbReference type="Gene3D" id="1.10.1740.10">
    <property type="match status" value="1"/>
</dbReference>
<keyword evidence="2" id="KW-0805">Transcription regulation</keyword>
<feature type="domain" description="RNA polymerase sigma factor 70 region 4 type 2" evidence="8">
    <location>
        <begin position="119"/>
        <end position="170"/>
    </location>
</feature>
<evidence type="ECO:0000259" key="7">
    <source>
        <dbReference type="Pfam" id="PF04542"/>
    </source>
</evidence>
<gene>
    <name evidence="9" type="primary">sigM</name>
    <name evidence="9" type="ORF">QRT03_02775</name>
</gene>
<dbReference type="InterPro" id="IPR013325">
    <property type="entry name" value="RNA_pol_sigma_r2"/>
</dbReference>
<keyword evidence="4" id="KW-0238">DNA-binding</keyword>
<evidence type="ECO:0000256" key="2">
    <source>
        <dbReference type="ARBA" id="ARBA00023015"/>
    </source>
</evidence>
<dbReference type="InterPro" id="IPR036388">
    <property type="entry name" value="WH-like_DNA-bd_sf"/>
</dbReference>
<dbReference type="NCBIfam" id="NF007225">
    <property type="entry name" value="PRK09643.1"/>
    <property type="match status" value="1"/>
</dbReference>
<organism evidence="9 10">
    <name type="scientific">Actinomycetospora termitidis</name>
    <dbReference type="NCBI Taxonomy" id="3053470"/>
    <lineage>
        <taxon>Bacteria</taxon>
        <taxon>Bacillati</taxon>
        <taxon>Actinomycetota</taxon>
        <taxon>Actinomycetes</taxon>
        <taxon>Pseudonocardiales</taxon>
        <taxon>Pseudonocardiaceae</taxon>
        <taxon>Actinomycetospora</taxon>
    </lineage>
</organism>
<dbReference type="Proteomes" id="UP001231924">
    <property type="component" value="Unassembled WGS sequence"/>
</dbReference>
<keyword evidence="10" id="KW-1185">Reference proteome</keyword>
<dbReference type="SUPFAM" id="SSF88946">
    <property type="entry name" value="Sigma2 domain of RNA polymerase sigma factors"/>
    <property type="match status" value="1"/>
</dbReference>
<evidence type="ECO:0000256" key="4">
    <source>
        <dbReference type="ARBA" id="ARBA00023125"/>
    </source>
</evidence>
<feature type="domain" description="RNA polymerase sigma-70 region 2" evidence="7">
    <location>
        <begin position="25"/>
        <end position="92"/>
    </location>
</feature>
<comment type="caution">
    <text evidence="9">The sequence shown here is derived from an EMBL/GenBank/DDBJ whole genome shotgun (WGS) entry which is preliminary data.</text>
</comment>
<evidence type="ECO:0000256" key="6">
    <source>
        <dbReference type="SAM" id="MobiDB-lite"/>
    </source>
</evidence>
<comment type="similarity">
    <text evidence="1">Belongs to the sigma-70 factor family. ECF subfamily.</text>
</comment>
<dbReference type="InterPro" id="IPR039425">
    <property type="entry name" value="RNA_pol_sigma-70-like"/>
</dbReference>
<feature type="region of interest" description="Disordered" evidence="6">
    <location>
        <begin position="181"/>
        <end position="215"/>
    </location>
</feature>
<accession>A0ABT7M2I1</accession>
<evidence type="ECO:0000313" key="10">
    <source>
        <dbReference type="Proteomes" id="UP001231924"/>
    </source>
</evidence>
<dbReference type="InterPro" id="IPR013249">
    <property type="entry name" value="RNA_pol_sigma70_r4_t2"/>
</dbReference>
<dbReference type="InterPro" id="IPR014284">
    <property type="entry name" value="RNA_pol_sigma-70_dom"/>
</dbReference>
<evidence type="ECO:0000256" key="5">
    <source>
        <dbReference type="ARBA" id="ARBA00023163"/>
    </source>
</evidence>
<keyword evidence="5" id="KW-0804">Transcription</keyword>
<dbReference type="CDD" id="cd06171">
    <property type="entry name" value="Sigma70_r4"/>
    <property type="match status" value="1"/>
</dbReference>
<dbReference type="PANTHER" id="PTHR43133">
    <property type="entry name" value="RNA POLYMERASE ECF-TYPE SIGMA FACTO"/>
    <property type="match status" value="1"/>
</dbReference>
<dbReference type="EMBL" id="JASVWF010000001">
    <property type="protein sequence ID" value="MDL5154865.1"/>
    <property type="molecule type" value="Genomic_DNA"/>
</dbReference>
<dbReference type="InterPro" id="IPR013324">
    <property type="entry name" value="RNA_pol_sigma_r3/r4-like"/>
</dbReference>
<dbReference type="PANTHER" id="PTHR43133:SF50">
    <property type="entry name" value="ECF RNA POLYMERASE SIGMA FACTOR SIGM"/>
    <property type="match status" value="1"/>
</dbReference>
<dbReference type="SUPFAM" id="SSF88659">
    <property type="entry name" value="Sigma3 and sigma4 domains of RNA polymerase sigma factors"/>
    <property type="match status" value="1"/>
</dbReference>
<dbReference type="Gene3D" id="1.10.10.10">
    <property type="entry name" value="Winged helix-like DNA-binding domain superfamily/Winged helix DNA-binding domain"/>
    <property type="match status" value="1"/>
</dbReference>
<evidence type="ECO:0000256" key="3">
    <source>
        <dbReference type="ARBA" id="ARBA00023082"/>
    </source>
</evidence>
<dbReference type="NCBIfam" id="TIGR02937">
    <property type="entry name" value="sigma70-ECF"/>
    <property type="match status" value="1"/>
</dbReference>
<evidence type="ECO:0000313" key="9">
    <source>
        <dbReference type="EMBL" id="MDL5154865.1"/>
    </source>
</evidence>
<proteinExistence type="inferred from homology"/>
<protein>
    <submittedName>
        <fullName evidence="9">RNA polymerase sigma factor SigM</fullName>
    </submittedName>
</protein>
<evidence type="ECO:0000259" key="8">
    <source>
        <dbReference type="Pfam" id="PF08281"/>
    </source>
</evidence>
<dbReference type="RefSeq" id="WP_286050923.1">
    <property type="nucleotide sequence ID" value="NZ_JASVWF010000001.1"/>
</dbReference>
<evidence type="ECO:0000256" key="1">
    <source>
        <dbReference type="ARBA" id="ARBA00010641"/>
    </source>
</evidence>
<sequence length="215" mass="23602">MDDDRSDEALLVAHVAGEPLAFDELVRRYRDPLWAYAVRIVRDQHDAADVVQDAMLSAFRHAGRWRGEASVRTWLHRIVHHAALDRLRRRRHRSAAPLTAALDVPLRRDPIVDRERVLAVEEALGRLPLPQRAAVVLVDMEGMTVAEAAAVLEVKEGTVKSRAARGRYRLALLLGHLRPGGASAGDRSGRIGNDPGSGDVRAPGGHVRSPTGGER</sequence>